<dbReference type="AlphaFoldDB" id="R7ZQU4"/>
<reference evidence="3 4" key="1">
    <citation type="submission" date="2013-02" db="EMBL/GenBank/DDBJ databases">
        <title>A novel strain isolated from Lonar lake, Maharashtra, India.</title>
        <authorList>
            <person name="Singh A."/>
        </authorList>
    </citation>
    <scope>NUCLEOTIDE SEQUENCE [LARGE SCALE GENOMIC DNA]</scope>
    <source>
        <strain evidence="3 4">AK24</strain>
    </source>
</reference>
<dbReference type="Pfam" id="PF01757">
    <property type="entry name" value="Acyl_transf_3"/>
    <property type="match status" value="1"/>
</dbReference>
<evidence type="ECO:0000256" key="1">
    <source>
        <dbReference type="SAM" id="Phobius"/>
    </source>
</evidence>
<feature type="transmembrane region" description="Helical" evidence="1">
    <location>
        <begin position="135"/>
        <end position="150"/>
    </location>
</feature>
<dbReference type="GO" id="GO:0000271">
    <property type="term" value="P:polysaccharide biosynthetic process"/>
    <property type="evidence" value="ECO:0007669"/>
    <property type="project" value="TreeGrafter"/>
</dbReference>
<dbReference type="PATRIC" id="fig|1288963.3.peg.2932"/>
<name>R7ZQU4_9BACT</name>
<evidence type="ECO:0000259" key="2">
    <source>
        <dbReference type="Pfam" id="PF01757"/>
    </source>
</evidence>
<keyword evidence="1" id="KW-0472">Membrane</keyword>
<feature type="transmembrane region" description="Helical" evidence="1">
    <location>
        <begin position="171"/>
        <end position="190"/>
    </location>
</feature>
<protein>
    <submittedName>
        <fullName evidence="3">Acyltransferase family</fullName>
    </submittedName>
</protein>
<dbReference type="InterPro" id="IPR002656">
    <property type="entry name" value="Acyl_transf_3_dom"/>
</dbReference>
<dbReference type="InterPro" id="IPR050879">
    <property type="entry name" value="Acyltransferase_3"/>
</dbReference>
<dbReference type="STRING" id="1232681.ADIS_2941"/>
<keyword evidence="3" id="KW-0808">Transferase</keyword>
<keyword evidence="1" id="KW-0812">Transmembrane</keyword>
<feature type="transmembrane region" description="Helical" evidence="1">
    <location>
        <begin position="261"/>
        <end position="281"/>
    </location>
</feature>
<dbReference type="Proteomes" id="UP000013909">
    <property type="component" value="Unassembled WGS sequence"/>
</dbReference>
<keyword evidence="1" id="KW-1133">Transmembrane helix</keyword>
<feature type="domain" description="Acyltransferase 3" evidence="2">
    <location>
        <begin position="11"/>
        <end position="353"/>
    </location>
</feature>
<feature type="transmembrane region" description="Helical" evidence="1">
    <location>
        <begin position="232"/>
        <end position="249"/>
    </location>
</feature>
<comment type="caution">
    <text evidence="3">The sequence shown here is derived from an EMBL/GenBank/DDBJ whole genome shotgun (WGS) entry which is preliminary data.</text>
</comment>
<dbReference type="PANTHER" id="PTHR23028:SF53">
    <property type="entry name" value="ACYL_TRANSF_3 DOMAIN-CONTAINING PROTEIN"/>
    <property type="match status" value="1"/>
</dbReference>
<accession>R7ZQU4</accession>
<feature type="transmembrane region" description="Helical" evidence="1">
    <location>
        <begin position="202"/>
        <end position="220"/>
    </location>
</feature>
<dbReference type="GO" id="GO:0016747">
    <property type="term" value="F:acyltransferase activity, transferring groups other than amino-acyl groups"/>
    <property type="evidence" value="ECO:0007669"/>
    <property type="project" value="InterPro"/>
</dbReference>
<dbReference type="PANTHER" id="PTHR23028">
    <property type="entry name" value="ACETYLTRANSFERASE"/>
    <property type="match status" value="1"/>
</dbReference>
<feature type="transmembrane region" description="Helical" evidence="1">
    <location>
        <begin position="333"/>
        <end position="355"/>
    </location>
</feature>
<evidence type="ECO:0000313" key="3">
    <source>
        <dbReference type="EMBL" id="EON76491.1"/>
    </source>
</evidence>
<proteinExistence type="predicted"/>
<gene>
    <name evidence="3" type="ORF">ADIS_2941</name>
</gene>
<dbReference type="OrthoDB" id="9796461at2"/>
<organism evidence="3 4">
    <name type="scientific">Lunatimonas lonarensis</name>
    <dbReference type="NCBI Taxonomy" id="1232681"/>
    <lineage>
        <taxon>Bacteria</taxon>
        <taxon>Pseudomonadati</taxon>
        <taxon>Bacteroidota</taxon>
        <taxon>Cytophagia</taxon>
        <taxon>Cytophagales</taxon>
        <taxon>Cyclobacteriaceae</taxon>
    </lineage>
</organism>
<dbReference type="RefSeq" id="WP_010855075.1">
    <property type="nucleotide sequence ID" value="NZ_AQHR01000085.1"/>
</dbReference>
<feature type="transmembrane region" description="Helical" evidence="1">
    <location>
        <begin position="302"/>
        <end position="321"/>
    </location>
</feature>
<feature type="transmembrane region" description="Helical" evidence="1">
    <location>
        <begin position="78"/>
        <end position="97"/>
    </location>
</feature>
<dbReference type="GO" id="GO:0016020">
    <property type="term" value="C:membrane"/>
    <property type="evidence" value="ECO:0007669"/>
    <property type="project" value="TreeGrafter"/>
</dbReference>
<evidence type="ECO:0000313" key="4">
    <source>
        <dbReference type="Proteomes" id="UP000013909"/>
    </source>
</evidence>
<keyword evidence="3" id="KW-0012">Acyltransferase</keyword>
<dbReference type="EMBL" id="AQHR01000085">
    <property type="protein sequence ID" value="EON76491.1"/>
    <property type="molecule type" value="Genomic_DNA"/>
</dbReference>
<sequence length="371" mass="43339">MITTPTTRLRELDFLRGVAIILVLFRHKYLFQPLMNMGWIGVDLFFTLSGFLVSGLLFKEYKKYGTINAKRFLIRRGFKIYPIYYLSFPVYIAPIVLAEEFWLTGFLADVFFLQNYLVGWGYSNAATWSLAVEEHFYIGISFFFWLVIYIKTKKPKFYVNKLSRFLKPENLLVATLITCFILRVASNLLFPEQPIRNTTMTHLRIDSLLVGVYISYLLQFKRQTIKGFFEKNKVKLLFVSFLFLVWTPFLDPISSLFVKTIGFAMLYVSFGFLLLFFILDAQINPTLDRLVGRHTVNIVSKIGYCSYSIYIIHIIINFNSYKIFGKLNIPYNHYIDFLIAASAAVVAGMLMTYYIEEYFLGIRNKYFPAKG</sequence>
<feature type="transmembrane region" description="Helical" evidence="1">
    <location>
        <begin position="37"/>
        <end position="58"/>
    </location>
</feature>
<keyword evidence="4" id="KW-1185">Reference proteome</keyword>